<dbReference type="PANTHER" id="PTHR40257:SF1">
    <property type="entry name" value="DUF1330 DOMAIN-CONTAINING PROTEIN"/>
    <property type="match status" value="1"/>
</dbReference>
<evidence type="ECO:0000313" key="2">
    <source>
        <dbReference type="Proteomes" id="UP000240883"/>
    </source>
</evidence>
<proteinExistence type="predicted"/>
<organism evidence="1 2">
    <name type="scientific">Corynespora cassiicola Philippines</name>
    <dbReference type="NCBI Taxonomy" id="1448308"/>
    <lineage>
        <taxon>Eukaryota</taxon>
        <taxon>Fungi</taxon>
        <taxon>Dikarya</taxon>
        <taxon>Ascomycota</taxon>
        <taxon>Pezizomycotina</taxon>
        <taxon>Dothideomycetes</taxon>
        <taxon>Pleosporomycetidae</taxon>
        <taxon>Pleosporales</taxon>
        <taxon>Corynesporascaceae</taxon>
        <taxon>Corynespora</taxon>
    </lineage>
</organism>
<dbReference type="EMBL" id="KZ678131">
    <property type="protein sequence ID" value="PSN70893.1"/>
    <property type="molecule type" value="Genomic_DNA"/>
</dbReference>
<keyword evidence="2" id="KW-1185">Reference proteome</keyword>
<evidence type="ECO:0008006" key="3">
    <source>
        <dbReference type="Google" id="ProtNLM"/>
    </source>
</evidence>
<dbReference type="PANTHER" id="PTHR40257">
    <property type="match status" value="1"/>
</dbReference>
<dbReference type="OrthoDB" id="265717at2759"/>
<dbReference type="Gene3D" id="3.30.70.100">
    <property type="match status" value="1"/>
</dbReference>
<reference evidence="1 2" key="1">
    <citation type="journal article" date="2018" name="Front. Microbiol.">
        <title>Genome-Wide Analysis of Corynespora cassiicola Leaf Fall Disease Putative Effectors.</title>
        <authorList>
            <person name="Lopez D."/>
            <person name="Ribeiro S."/>
            <person name="Label P."/>
            <person name="Fumanal B."/>
            <person name="Venisse J.S."/>
            <person name="Kohler A."/>
            <person name="de Oliveira R.R."/>
            <person name="Labutti K."/>
            <person name="Lipzen A."/>
            <person name="Lail K."/>
            <person name="Bauer D."/>
            <person name="Ohm R.A."/>
            <person name="Barry K.W."/>
            <person name="Spatafora J."/>
            <person name="Grigoriev I.V."/>
            <person name="Martin F.M."/>
            <person name="Pujade-Renaud V."/>
        </authorList>
    </citation>
    <scope>NUCLEOTIDE SEQUENCE [LARGE SCALE GENOMIC DNA]</scope>
    <source>
        <strain evidence="1 2">Philippines</strain>
    </source>
</reference>
<accession>A0A2T2NZR2</accession>
<gene>
    <name evidence="1" type="ORF">BS50DRAFT_269210</name>
</gene>
<name>A0A2T2NZR2_CORCC</name>
<sequence length="277" mass="30096">MPLYTLSLLSLRPSTPLPLFLASLNSSPTPPLLTSLIHRWIILPTTLSTPALLAQNIHWDLLVILPAGTPLPPAASRSVAHEWRITAGLPSRVVRSFSERNRALVKGENEAPSLEGLLESGSAERAESSQALELSDELKGWIREFYAGHGPEAKGAVSMLNLLAFKEGMKGSYLRYGKAFAESIGSRHGGDAKIVGTVVRPEGEGADGDGAMDGWDEVAVAHYPSIMHFAEMLASRDYQEVNHEFRLPSLKDTCILMTSEVGLEEMGRKEESVKGKL</sequence>
<evidence type="ECO:0000313" key="1">
    <source>
        <dbReference type="EMBL" id="PSN70893.1"/>
    </source>
</evidence>
<dbReference type="AlphaFoldDB" id="A0A2T2NZR2"/>
<protein>
    <recommendedName>
        <fullName evidence="3">EthD domain-containing protein</fullName>
    </recommendedName>
</protein>
<dbReference type="Proteomes" id="UP000240883">
    <property type="component" value="Unassembled WGS sequence"/>
</dbReference>